<organism evidence="2 3">
    <name type="scientific">Glomus cerebriforme</name>
    <dbReference type="NCBI Taxonomy" id="658196"/>
    <lineage>
        <taxon>Eukaryota</taxon>
        <taxon>Fungi</taxon>
        <taxon>Fungi incertae sedis</taxon>
        <taxon>Mucoromycota</taxon>
        <taxon>Glomeromycotina</taxon>
        <taxon>Glomeromycetes</taxon>
        <taxon>Glomerales</taxon>
        <taxon>Glomeraceae</taxon>
        <taxon>Glomus</taxon>
    </lineage>
</organism>
<feature type="region of interest" description="Disordered" evidence="1">
    <location>
        <begin position="1"/>
        <end position="35"/>
    </location>
</feature>
<accession>A0A397T5V9</accession>
<sequence length="114" mass="12876">MQPILDYKNNDVGLDYDQDSKRIESSNDESDLEDNNIIEDIEKQIKVEIEVDPNIFGSVSEDVTNVSKYPDEKSLMDVWKLPSGKTVAEAICDPTILHKSHPSSLKIICVRVNI</sequence>
<gene>
    <name evidence="2" type="ORF">C1645_823279</name>
</gene>
<feature type="compositionally biased region" description="Acidic residues" evidence="1">
    <location>
        <begin position="26"/>
        <end position="35"/>
    </location>
</feature>
<reference evidence="2 3" key="1">
    <citation type="submission" date="2018-06" db="EMBL/GenBank/DDBJ databases">
        <title>Comparative genomics reveals the genomic features of Rhizophagus irregularis, R. cerebriforme, R. diaphanum and Gigaspora rosea, and their symbiotic lifestyle signature.</title>
        <authorList>
            <person name="Morin E."/>
            <person name="San Clemente H."/>
            <person name="Chen E.C.H."/>
            <person name="De La Providencia I."/>
            <person name="Hainaut M."/>
            <person name="Kuo A."/>
            <person name="Kohler A."/>
            <person name="Murat C."/>
            <person name="Tang N."/>
            <person name="Roy S."/>
            <person name="Loubradou J."/>
            <person name="Henrissat B."/>
            <person name="Grigoriev I.V."/>
            <person name="Corradi N."/>
            <person name="Roux C."/>
            <person name="Martin F.M."/>
        </authorList>
    </citation>
    <scope>NUCLEOTIDE SEQUENCE [LARGE SCALE GENOMIC DNA]</scope>
    <source>
        <strain evidence="2 3">DAOM 227022</strain>
    </source>
</reference>
<comment type="caution">
    <text evidence="2">The sequence shown here is derived from an EMBL/GenBank/DDBJ whole genome shotgun (WGS) entry which is preliminary data.</text>
</comment>
<dbReference type="AlphaFoldDB" id="A0A397T5V9"/>
<evidence type="ECO:0000313" key="2">
    <source>
        <dbReference type="EMBL" id="RIA90501.1"/>
    </source>
</evidence>
<dbReference type="Proteomes" id="UP000265703">
    <property type="component" value="Unassembled WGS sequence"/>
</dbReference>
<proteinExistence type="predicted"/>
<evidence type="ECO:0000313" key="3">
    <source>
        <dbReference type="Proteomes" id="UP000265703"/>
    </source>
</evidence>
<keyword evidence="3" id="KW-1185">Reference proteome</keyword>
<name>A0A397T5V9_9GLOM</name>
<dbReference type="OrthoDB" id="10438685at2759"/>
<protein>
    <submittedName>
        <fullName evidence="2">Uncharacterized protein</fullName>
    </submittedName>
</protein>
<evidence type="ECO:0000256" key="1">
    <source>
        <dbReference type="SAM" id="MobiDB-lite"/>
    </source>
</evidence>
<dbReference type="EMBL" id="QKYT01000179">
    <property type="protein sequence ID" value="RIA90501.1"/>
    <property type="molecule type" value="Genomic_DNA"/>
</dbReference>